<sequence length="200" mass="23002">MPCVMVWYRAVSETKVHAGGAKKTNQKAEPSQPYAMLNAMPRIPQGTSHTPTHSRTDLEEGKGKGNDMQKHRKKEEKYKRPKRTPRNAHPACNRYFQHVVFSTLPSSPFRLKLLRPPFSTHPPFLQHVPLPKIQRILEKRRAFSFPSPRHNSTSSPLQNHYVPAQWPSRCRSNAVSTYILPYHLLRSFTLFVEDTALNIG</sequence>
<evidence type="ECO:0000313" key="3">
    <source>
        <dbReference type="Proteomes" id="UP001302812"/>
    </source>
</evidence>
<evidence type="ECO:0000313" key="2">
    <source>
        <dbReference type="EMBL" id="KAK4107956.1"/>
    </source>
</evidence>
<name>A0AAN6QIB2_9PEZI</name>
<dbReference type="GeneID" id="89933829"/>
<evidence type="ECO:0000256" key="1">
    <source>
        <dbReference type="SAM" id="MobiDB-lite"/>
    </source>
</evidence>
<gene>
    <name evidence="2" type="ORF">N656DRAFT_456476</name>
</gene>
<organism evidence="2 3">
    <name type="scientific">Canariomyces notabilis</name>
    <dbReference type="NCBI Taxonomy" id="2074819"/>
    <lineage>
        <taxon>Eukaryota</taxon>
        <taxon>Fungi</taxon>
        <taxon>Dikarya</taxon>
        <taxon>Ascomycota</taxon>
        <taxon>Pezizomycotina</taxon>
        <taxon>Sordariomycetes</taxon>
        <taxon>Sordariomycetidae</taxon>
        <taxon>Sordariales</taxon>
        <taxon>Chaetomiaceae</taxon>
        <taxon>Canariomyces</taxon>
    </lineage>
</organism>
<feature type="compositionally biased region" description="Basic and acidic residues" evidence="1">
    <location>
        <begin position="54"/>
        <end position="69"/>
    </location>
</feature>
<protein>
    <submittedName>
        <fullName evidence="2">Uncharacterized protein</fullName>
    </submittedName>
</protein>
<dbReference type="Proteomes" id="UP001302812">
    <property type="component" value="Unassembled WGS sequence"/>
</dbReference>
<reference evidence="2" key="2">
    <citation type="submission" date="2023-05" db="EMBL/GenBank/DDBJ databases">
        <authorList>
            <consortium name="Lawrence Berkeley National Laboratory"/>
            <person name="Steindorff A."/>
            <person name="Hensen N."/>
            <person name="Bonometti L."/>
            <person name="Westerberg I."/>
            <person name="Brannstrom I.O."/>
            <person name="Guillou S."/>
            <person name="Cros-Aarteil S."/>
            <person name="Calhoun S."/>
            <person name="Haridas S."/>
            <person name="Kuo A."/>
            <person name="Mondo S."/>
            <person name="Pangilinan J."/>
            <person name="Riley R."/>
            <person name="Labutti K."/>
            <person name="Andreopoulos B."/>
            <person name="Lipzen A."/>
            <person name="Chen C."/>
            <person name="Yanf M."/>
            <person name="Daum C."/>
            <person name="Ng V."/>
            <person name="Clum A."/>
            <person name="Ohm R."/>
            <person name="Martin F."/>
            <person name="Silar P."/>
            <person name="Natvig D."/>
            <person name="Lalanne C."/>
            <person name="Gautier V."/>
            <person name="Ament-Velasquez S.L."/>
            <person name="Kruys A."/>
            <person name="Hutchinson M.I."/>
            <person name="Powell A.J."/>
            <person name="Barry K."/>
            <person name="Miller A.N."/>
            <person name="Grigoriev I.V."/>
            <person name="Debuchy R."/>
            <person name="Gladieux P."/>
            <person name="Thoren M.H."/>
            <person name="Johannesson H."/>
        </authorList>
    </citation>
    <scope>NUCLEOTIDE SEQUENCE</scope>
    <source>
        <strain evidence="2">CBS 508.74</strain>
    </source>
</reference>
<comment type="caution">
    <text evidence="2">The sequence shown here is derived from an EMBL/GenBank/DDBJ whole genome shotgun (WGS) entry which is preliminary data.</text>
</comment>
<dbReference type="EMBL" id="MU853367">
    <property type="protein sequence ID" value="KAK4107956.1"/>
    <property type="molecule type" value="Genomic_DNA"/>
</dbReference>
<dbReference type="AlphaFoldDB" id="A0AAN6QIB2"/>
<feature type="region of interest" description="Disordered" evidence="1">
    <location>
        <begin position="16"/>
        <end position="89"/>
    </location>
</feature>
<reference evidence="2" key="1">
    <citation type="journal article" date="2023" name="Mol. Phylogenet. Evol.">
        <title>Genome-scale phylogeny and comparative genomics of the fungal order Sordariales.</title>
        <authorList>
            <person name="Hensen N."/>
            <person name="Bonometti L."/>
            <person name="Westerberg I."/>
            <person name="Brannstrom I.O."/>
            <person name="Guillou S."/>
            <person name="Cros-Aarteil S."/>
            <person name="Calhoun S."/>
            <person name="Haridas S."/>
            <person name="Kuo A."/>
            <person name="Mondo S."/>
            <person name="Pangilinan J."/>
            <person name="Riley R."/>
            <person name="LaButti K."/>
            <person name="Andreopoulos B."/>
            <person name="Lipzen A."/>
            <person name="Chen C."/>
            <person name="Yan M."/>
            <person name="Daum C."/>
            <person name="Ng V."/>
            <person name="Clum A."/>
            <person name="Steindorff A."/>
            <person name="Ohm R.A."/>
            <person name="Martin F."/>
            <person name="Silar P."/>
            <person name="Natvig D.O."/>
            <person name="Lalanne C."/>
            <person name="Gautier V."/>
            <person name="Ament-Velasquez S.L."/>
            <person name="Kruys A."/>
            <person name="Hutchinson M.I."/>
            <person name="Powell A.J."/>
            <person name="Barry K."/>
            <person name="Miller A.N."/>
            <person name="Grigoriev I.V."/>
            <person name="Debuchy R."/>
            <person name="Gladieux P."/>
            <person name="Hiltunen Thoren M."/>
            <person name="Johannesson H."/>
        </authorList>
    </citation>
    <scope>NUCLEOTIDE SEQUENCE</scope>
    <source>
        <strain evidence="2">CBS 508.74</strain>
    </source>
</reference>
<accession>A0AAN6QIB2</accession>
<dbReference type="RefSeq" id="XP_064665526.1">
    <property type="nucleotide sequence ID" value="XM_064809705.1"/>
</dbReference>
<proteinExistence type="predicted"/>
<keyword evidence="3" id="KW-1185">Reference proteome</keyword>
<feature type="compositionally biased region" description="Basic residues" evidence="1">
    <location>
        <begin position="70"/>
        <end position="86"/>
    </location>
</feature>